<accession>A0A2P6NJ36</accession>
<dbReference type="Gene3D" id="2.60.40.1970">
    <property type="entry name" value="YEATS domain"/>
    <property type="match status" value="1"/>
</dbReference>
<dbReference type="InterPro" id="IPR055129">
    <property type="entry name" value="YEATS_dom"/>
</dbReference>
<keyword evidence="1" id="KW-0805">Transcription regulation</keyword>
<dbReference type="CDD" id="cd16910">
    <property type="entry name" value="YEATS_TFIID14_like"/>
    <property type="match status" value="1"/>
</dbReference>
<feature type="compositionally biased region" description="Basic and acidic residues" evidence="6">
    <location>
        <begin position="807"/>
        <end position="817"/>
    </location>
</feature>
<dbReference type="GO" id="GO:0005634">
    <property type="term" value="C:nucleus"/>
    <property type="evidence" value="ECO:0007669"/>
    <property type="project" value="UniProtKB-SubCell"/>
</dbReference>
<gene>
    <name evidence="9" type="ORF">PROFUN_08641</name>
</gene>
<dbReference type="PANTHER" id="PTHR47573">
    <property type="entry name" value="PROTEIN AF-9 HOMOLOG"/>
    <property type="match status" value="1"/>
</dbReference>
<dbReference type="PANTHER" id="PTHR47573:SF1">
    <property type="entry name" value="PROTEIN AF-9 HOMOLOG"/>
    <property type="match status" value="1"/>
</dbReference>
<evidence type="ECO:0000259" key="7">
    <source>
        <dbReference type="PROSITE" id="PS50234"/>
    </source>
</evidence>
<keyword evidence="5" id="KW-0175">Coiled coil</keyword>
<keyword evidence="10" id="KW-1185">Reference proteome</keyword>
<feature type="domain" description="VWFA" evidence="7">
    <location>
        <begin position="336"/>
        <end position="529"/>
    </location>
</feature>
<evidence type="ECO:0000256" key="4">
    <source>
        <dbReference type="PROSITE-ProRule" id="PRU00376"/>
    </source>
</evidence>
<evidence type="ECO:0000259" key="8">
    <source>
        <dbReference type="PROSITE" id="PS51037"/>
    </source>
</evidence>
<evidence type="ECO:0000256" key="2">
    <source>
        <dbReference type="ARBA" id="ARBA00023163"/>
    </source>
</evidence>
<keyword evidence="3 4" id="KW-0539">Nucleus</keyword>
<dbReference type="SUPFAM" id="SSF53300">
    <property type="entry name" value="vWA-like"/>
    <property type="match status" value="1"/>
</dbReference>
<evidence type="ECO:0000313" key="10">
    <source>
        <dbReference type="Proteomes" id="UP000241769"/>
    </source>
</evidence>
<feature type="domain" description="YEATS" evidence="8">
    <location>
        <begin position="1"/>
        <end position="142"/>
    </location>
</feature>
<evidence type="ECO:0000256" key="6">
    <source>
        <dbReference type="SAM" id="MobiDB-lite"/>
    </source>
</evidence>
<evidence type="ECO:0000256" key="1">
    <source>
        <dbReference type="ARBA" id="ARBA00023015"/>
    </source>
</evidence>
<dbReference type="PROSITE" id="PS50234">
    <property type="entry name" value="VWFA"/>
    <property type="match status" value="1"/>
</dbReference>
<organism evidence="9 10">
    <name type="scientific">Planoprotostelium fungivorum</name>
    <dbReference type="NCBI Taxonomy" id="1890364"/>
    <lineage>
        <taxon>Eukaryota</taxon>
        <taxon>Amoebozoa</taxon>
        <taxon>Evosea</taxon>
        <taxon>Variosea</taxon>
        <taxon>Cavosteliida</taxon>
        <taxon>Cavosteliaceae</taxon>
        <taxon>Planoprotostelium</taxon>
    </lineage>
</organism>
<reference evidence="9 10" key="1">
    <citation type="journal article" date="2018" name="Genome Biol. Evol.">
        <title>Multiple Roots of Fruiting Body Formation in Amoebozoa.</title>
        <authorList>
            <person name="Hillmann F."/>
            <person name="Forbes G."/>
            <person name="Novohradska S."/>
            <person name="Ferling I."/>
            <person name="Riege K."/>
            <person name="Groth M."/>
            <person name="Westermann M."/>
            <person name="Marz M."/>
            <person name="Spaller T."/>
            <person name="Winckler T."/>
            <person name="Schaap P."/>
            <person name="Glockner G."/>
        </authorList>
    </citation>
    <scope>NUCLEOTIDE SEQUENCE [LARGE SCALE GENOMIC DNA]</scope>
    <source>
        <strain evidence="9 10">Jena</strain>
    </source>
</reference>
<proteinExistence type="predicted"/>
<feature type="compositionally biased region" description="Basic and acidic residues" evidence="6">
    <location>
        <begin position="268"/>
        <end position="293"/>
    </location>
</feature>
<comment type="subcellular location">
    <subcellularLocation>
        <location evidence="4">Nucleus</location>
    </subcellularLocation>
</comment>
<dbReference type="OrthoDB" id="16041at2759"/>
<name>A0A2P6NJ36_9EUKA</name>
<keyword evidence="2" id="KW-0804">Transcription</keyword>
<dbReference type="Gene3D" id="3.40.50.410">
    <property type="entry name" value="von Willebrand factor, type A domain"/>
    <property type="match status" value="1"/>
</dbReference>
<protein>
    <submittedName>
        <fullName evidence="9">YEATS domain-containing protein 4-like</fullName>
    </submittedName>
</protein>
<evidence type="ECO:0000256" key="3">
    <source>
        <dbReference type="ARBA" id="ARBA00023242"/>
    </source>
</evidence>
<dbReference type="Proteomes" id="UP000241769">
    <property type="component" value="Unassembled WGS sequence"/>
</dbReference>
<dbReference type="Pfam" id="PF03366">
    <property type="entry name" value="YEATS"/>
    <property type="match status" value="1"/>
</dbReference>
<dbReference type="InterPro" id="IPR038704">
    <property type="entry name" value="YEAST_sf"/>
</dbReference>
<feature type="region of interest" description="Disordered" evidence="6">
    <location>
        <begin position="797"/>
        <end position="822"/>
    </location>
</feature>
<feature type="coiled-coil region" evidence="5">
    <location>
        <begin position="174"/>
        <end position="201"/>
    </location>
</feature>
<dbReference type="InterPro" id="IPR002035">
    <property type="entry name" value="VWF_A"/>
</dbReference>
<dbReference type="InterPro" id="IPR005033">
    <property type="entry name" value="YEATS"/>
</dbReference>
<feature type="region of interest" description="Disordered" evidence="6">
    <location>
        <begin position="249"/>
        <end position="293"/>
    </location>
</feature>
<dbReference type="SMART" id="SM00327">
    <property type="entry name" value="VWA"/>
    <property type="match status" value="1"/>
</dbReference>
<dbReference type="Pfam" id="PF00092">
    <property type="entry name" value="VWA"/>
    <property type="match status" value="1"/>
</dbReference>
<evidence type="ECO:0000313" key="9">
    <source>
        <dbReference type="EMBL" id="PRP83957.1"/>
    </source>
</evidence>
<evidence type="ECO:0000256" key="5">
    <source>
        <dbReference type="SAM" id="Coils"/>
    </source>
</evidence>
<comment type="caution">
    <text evidence="9">The sequence shown here is derived from an EMBL/GenBank/DDBJ whole genome shotgun (WGS) entry which is preliminary data.</text>
</comment>
<dbReference type="InParanoid" id="A0A2P6NJ36"/>
<dbReference type="STRING" id="1890364.A0A2P6NJ36"/>
<sequence>MSEKTQVVKRIAYGNIAFFMGKQAEEGKTHKWTCYVRSVHNEDISYYIKKVIFNLHQSFPNPRREKFPFEISETGWGEFEINIKIYFQDASEKPIDLYHNLRLFSADPQVNLNPKRPVVAEFYDELVFNSPKEDFLQLLQQSDDANPKPVLTKHTQYFGLFDEETETRKINEIAKKVKSELQQTQARLAALEEELATLNDGLPLRWGRDCQPGGLFYASLALLPCFRPPDLQTTHTDRAMIADALFADPSARPNGHKIEQQPSSSSTVDEHSNIQDKRSQQTTMKRTEGSEEDRGIVELRCTVERDHFPCGEVGELYGMLQIKSSGSKRPEPTPTDFIVAVDVSSSMKDQNKLAHVQATLQYMVHRLSRESNSQVPHRFCLVRFSTHAETATPGFVPLTEENEGQLIECIKNLTPSGSTNISEALSFTLSILSSCYERNQFIDQDIDDAPSMAAVMLLTDGLANVGLRGEDLEGSVKNLPVPSQATIHTFGFGDDHDSALLQSIALTSVDGVYYYVPRFSNISSTFGEVLSGILHTTAYDISVRIQAHEGCRIIELCTPLKMQEVKACKDYVIPAGATRQGDHRTILYRFSVRNIGVPVDRHDLVTFRVTLTNPQTKESEIHTARAHISRPMAAQAKWIPMDLDEQINRWTTAIAIQSAAQALQTSREGEGQGQARSAARETLMKALKRIRKSSSAESTYCMELEADIRRCCDGLTQSKTTSDVASAIHRCHAFSSMYLVERPAGTITASLDPRELSDRPIYNDRPILTGYLTEYQKEEAVYAARTTARIVNSYIRKADSPSSPTKKGKEDGEKKSCSQENGGSRVIKTERLYKAPEVPSEGDYHLPSDIYSFGLSSPCSNVNNPALCYSPTIRQISCPA</sequence>
<dbReference type="InterPro" id="IPR036465">
    <property type="entry name" value="vWFA_dom_sf"/>
</dbReference>
<dbReference type="AlphaFoldDB" id="A0A2P6NJ36"/>
<dbReference type="PROSITE" id="PS51037">
    <property type="entry name" value="YEATS"/>
    <property type="match status" value="1"/>
</dbReference>
<dbReference type="EMBL" id="MDYQ01000072">
    <property type="protein sequence ID" value="PRP83957.1"/>
    <property type="molecule type" value="Genomic_DNA"/>
</dbReference>
<dbReference type="GO" id="GO:0006355">
    <property type="term" value="P:regulation of DNA-templated transcription"/>
    <property type="evidence" value="ECO:0007669"/>
    <property type="project" value="InterPro"/>
</dbReference>